<keyword evidence="3" id="KW-1185">Reference proteome</keyword>
<proteinExistence type="predicted"/>
<organism evidence="2 3">
    <name type="scientific">Caenorhabditis japonica</name>
    <dbReference type="NCBI Taxonomy" id="281687"/>
    <lineage>
        <taxon>Eukaryota</taxon>
        <taxon>Metazoa</taxon>
        <taxon>Ecdysozoa</taxon>
        <taxon>Nematoda</taxon>
        <taxon>Chromadorea</taxon>
        <taxon>Rhabditida</taxon>
        <taxon>Rhabditina</taxon>
        <taxon>Rhabditomorpha</taxon>
        <taxon>Rhabditoidea</taxon>
        <taxon>Rhabditidae</taxon>
        <taxon>Peloderinae</taxon>
        <taxon>Caenorhabditis</taxon>
    </lineage>
</organism>
<dbReference type="SUPFAM" id="SSF103657">
    <property type="entry name" value="BAR/IMD domain-like"/>
    <property type="match status" value="1"/>
</dbReference>
<evidence type="ECO:0000259" key="1">
    <source>
        <dbReference type="Pfam" id="PF03114"/>
    </source>
</evidence>
<dbReference type="Pfam" id="PF03114">
    <property type="entry name" value="BAR"/>
    <property type="match status" value="1"/>
</dbReference>
<feature type="domain" description="BAR" evidence="1">
    <location>
        <begin position="9"/>
        <end position="136"/>
    </location>
</feature>
<reference evidence="2" key="2">
    <citation type="submission" date="2022-06" db="UniProtKB">
        <authorList>
            <consortium name="EnsemblMetazoa"/>
        </authorList>
    </citation>
    <scope>IDENTIFICATION</scope>
    <source>
        <strain evidence="2">DF5081</strain>
    </source>
</reference>
<protein>
    <submittedName>
        <fullName evidence="2">BAR domain-containing protein</fullName>
    </submittedName>
</protein>
<evidence type="ECO:0000313" key="2">
    <source>
        <dbReference type="EnsemblMetazoa" id="CJA15519.1"/>
    </source>
</evidence>
<dbReference type="GO" id="GO:0005737">
    <property type="term" value="C:cytoplasm"/>
    <property type="evidence" value="ECO:0007669"/>
    <property type="project" value="InterPro"/>
</dbReference>
<dbReference type="InterPro" id="IPR027267">
    <property type="entry name" value="AH/BAR_dom_sf"/>
</dbReference>
<sequence>MASEAGGFFSRAKQLTEETFLKAERTELDSHFENLLQRADKTEEHTRRLLSAIEGYLQPNPTVRMEEVFYEKLELKKDGAVRLNNLENLSTAMTEAGEQFGETTPYGTALIKVAQTENRLGQAERELCGQAATNTLL</sequence>
<dbReference type="Gene3D" id="1.20.1270.60">
    <property type="entry name" value="Arfaptin homology (AH) domain/BAR domain"/>
    <property type="match status" value="1"/>
</dbReference>
<dbReference type="AlphaFoldDB" id="A0A8R1DYP7"/>
<dbReference type="EnsemblMetazoa" id="CJA15519.1">
    <property type="protein sequence ID" value="CJA15519.1"/>
    <property type="gene ID" value="WBGene00134723"/>
</dbReference>
<dbReference type="InterPro" id="IPR004148">
    <property type="entry name" value="BAR_dom"/>
</dbReference>
<dbReference type="Proteomes" id="UP000005237">
    <property type="component" value="Unassembled WGS sequence"/>
</dbReference>
<evidence type="ECO:0000313" key="3">
    <source>
        <dbReference type="Proteomes" id="UP000005237"/>
    </source>
</evidence>
<reference evidence="3" key="1">
    <citation type="submission" date="2010-08" db="EMBL/GenBank/DDBJ databases">
        <authorList>
            <consortium name="Caenorhabditis japonica Sequencing Consortium"/>
            <person name="Wilson R.K."/>
        </authorList>
    </citation>
    <scope>NUCLEOTIDE SEQUENCE [LARGE SCALE GENOMIC DNA]</scope>
    <source>
        <strain evidence="3">DF5081</strain>
    </source>
</reference>
<accession>A0A8R1DYP7</accession>
<name>A0A8R1DYP7_CAEJA</name>